<dbReference type="AlphaFoldDB" id="A0A370KSP3"/>
<dbReference type="PROSITE" id="PS51257">
    <property type="entry name" value="PROKAR_LIPOPROTEIN"/>
    <property type="match status" value="1"/>
</dbReference>
<keyword evidence="1" id="KW-0732">Signal</keyword>
<accession>A0A370KSP3</accession>
<feature type="chain" id="PRO_5016763507" evidence="1">
    <location>
        <begin position="24"/>
        <end position="158"/>
    </location>
</feature>
<evidence type="ECO:0000313" key="2">
    <source>
        <dbReference type="EMBL" id="RDJ12415.1"/>
    </source>
</evidence>
<sequence length="158" mass="16396">MRVRNIAALIAAAGMISCAQASAIRTSQNEMLIQSSAAPVCGGIGAMKVAQKQAAIETIKAGYDRYIITNGQSANNVTTYQAPGTFNTVGTVGAMGSYTAQTTYTPGPMMTAGTHDQALGIHMFKEGDPGYSNAISARDVLGPKWAVIVKDGVMTCTN</sequence>
<dbReference type="EMBL" id="NAAC01000011">
    <property type="protein sequence ID" value="RDJ12415.1"/>
    <property type="molecule type" value="Genomic_DNA"/>
</dbReference>
<proteinExistence type="predicted"/>
<feature type="signal peptide" evidence="1">
    <location>
        <begin position="1"/>
        <end position="23"/>
    </location>
</feature>
<evidence type="ECO:0000313" key="3">
    <source>
        <dbReference type="Proteomes" id="UP000254939"/>
    </source>
</evidence>
<comment type="caution">
    <text evidence="2">The sequence shown here is derived from an EMBL/GenBank/DDBJ whole genome shotgun (WGS) entry which is preliminary data.</text>
</comment>
<protein>
    <submittedName>
        <fullName evidence="2">Uncharacterized protein</fullName>
    </submittedName>
</protein>
<name>A0A370KSP3_9HYPH</name>
<evidence type="ECO:0000256" key="1">
    <source>
        <dbReference type="SAM" id="SignalP"/>
    </source>
</evidence>
<dbReference type="OrthoDB" id="7773880at2"/>
<gene>
    <name evidence="2" type="ORF">B5K06_11815</name>
</gene>
<organism evidence="2 3">
    <name type="scientific">Rhizobium grahamii</name>
    <dbReference type="NCBI Taxonomy" id="1120045"/>
    <lineage>
        <taxon>Bacteria</taxon>
        <taxon>Pseudomonadati</taxon>
        <taxon>Pseudomonadota</taxon>
        <taxon>Alphaproteobacteria</taxon>
        <taxon>Hyphomicrobiales</taxon>
        <taxon>Rhizobiaceae</taxon>
        <taxon>Rhizobium/Agrobacterium group</taxon>
        <taxon>Rhizobium</taxon>
    </lineage>
</organism>
<dbReference type="RefSeq" id="WP_114713041.1">
    <property type="nucleotide sequence ID" value="NZ_KZ857259.1"/>
</dbReference>
<dbReference type="Proteomes" id="UP000254939">
    <property type="component" value="Unassembled WGS sequence"/>
</dbReference>
<reference evidence="2 3" key="1">
    <citation type="submission" date="2017-03" db="EMBL/GenBank/DDBJ databases">
        <title>Genome analysis of Rhizobial strains effectives or ineffectives for nitrogen fixation isolated from bean seeds.</title>
        <authorList>
            <person name="Peralta H."/>
            <person name="Aguilar-Vera A."/>
            <person name="Mora Y."/>
            <person name="Vargas-Lagunas C."/>
            <person name="Girard L."/>
            <person name="Mora J."/>
        </authorList>
    </citation>
    <scope>NUCLEOTIDE SEQUENCE [LARGE SCALE GENOMIC DNA]</scope>
    <source>
        <strain evidence="2 3">CCGM3</strain>
    </source>
</reference>